<name>A0A5E4PZK4_9NEOP</name>
<evidence type="ECO:0000313" key="2">
    <source>
        <dbReference type="EMBL" id="VVC90836.1"/>
    </source>
</evidence>
<sequence>MDSSSTSSSIPINIECKETSRRGRKIFLLQMLMVCFIPHAALILQNCSIMSQLSSTMDASIFLNNKVSGILEHCDAVLAIQDERSAVTNYLLGDSNENENP</sequence>
<accession>A0A5E4PZK4</accession>
<keyword evidence="1" id="KW-1133">Transmembrane helix</keyword>
<gene>
    <name evidence="2" type="ORF">LSINAPIS_LOCUS3662</name>
</gene>
<feature type="transmembrane region" description="Helical" evidence="1">
    <location>
        <begin position="26"/>
        <end position="44"/>
    </location>
</feature>
<organism evidence="2 3">
    <name type="scientific">Leptidea sinapis</name>
    <dbReference type="NCBI Taxonomy" id="189913"/>
    <lineage>
        <taxon>Eukaryota</taxon>
        <taxon>Metazoa</taxon>
        <taxon>Ecdysozoa</taxon>
        <taxon>Arthropoda</taxon>
        <taxon>Hexapoda</taxon>
        <taxon>Insecta</taxon>
        <taxon>Pterygota</taxon>
        <taxon>Neoptera</taxon>
        <taxon>Endopterygota</taxon>
        <taxon>Lepidoptera</taxon>
        <taxon>Glossata</taxon>
        <taxon>Ditrysia</taxon>
        <taxon>Papilionoidea</taxon>
        <taxon>Pieridae</taxon>
        <taxon>Dismorphiinae</taxon>
        <taxon>Leptidea</taxon>
    </lineage>
</organism>
<dbReference type="Proteomes" id="UP000324832">
    <property type="component" value="Unassembled WGS sequence"/>
</dbReference>
<reference evidence="2 3" key="1">
    <citation type="submission" date="2017-07" db="EMBL/GenBank/DDBJ databases">
        <authorList>
            <person name="Talla V."/>
            <person name="Backstrom N."/>
        </authorList>
    </citation>
    <scope>NUCLEOTIDE SEQUENCE [LARGE SCALE GENOMIC DNA]</scope>
</reference>
<protein>
    <submittedName>
        <fullName evidence="2">Uncharacterized protein</fullName>
    </submittedName>
</protein>
<evidence type="ECO:0000313" key="3">
    <source>
        <dbReference type="Proteomes" id="UP000324832"/>
    </source>
</evidence>
<evidence type="ECO:0000256" key="1">
    <source>
        <dbReference type="SAM" id="Phobius"/>
    </source>
</evidence>
<keyword evidence="1" id="KW-0812">Transmembrane</keyword>
<dbReference type="AlphaFoldDB" id="A0A5E4PZK4"/>
<dbReference type="EMBL" id="FZQP02000892">
    <property type="protein sequence ID" value="VVC90836.1"/>
    <property type="molecule type" value="Genomic_DNA"/>
</dbReference>
<keyword evidence="1" id="KW-0472">Membrane</keyword>
<proteinExistence type="predicted"/>
<keyword evidence="3" id="KW-1185">Reference proteome</keyword>